<keyword evidence="2" id="KW-1185">Reference proteome</keyword>
<feature type="non-terminal residue" evidence="1">
    <location>
        <position position="1"/>
    </location>
</feature>
<proteinExistence type="predicted"/>
<evidence type="ECO:0000313" key="2">
    <source>
        <dbReference type="Proteomes" id="UP001374952"/>
    </source>
</evidence>
<protein>
    <submittedName>
        <fullName evidence="1">Uncharacterized protein</fullName>
    </submittedName>
</protein>
<organism evidence="1 2">
    <name type="scientific">Pseudoalteromonas undina</name>
    <dbReference type="NCBI Taxonomy" id="43660"/>
    <lineage>
        <taxon>Bacteria</taxon>
        <taxon>Pseudomonadati</taxon>
        <taxon>Pseudomonadota</taxon>
        <taxon>Gammaproteobacteria</taxon>
        <taxon>Alteromonadales</taxon>
        <taxon>Pseudoalteromonadaceae</taxon>
        <taxon>Pseudoalteromonas</taxon>
    </lineage>
</organism>
<gene>
    <name evidence="1" type="ORF">V6250_20665</name>
</gene>
<feature type="non-terminal residue" evidence="1">
    <location>
        <position position="74"/>
    </location>
</feature>
<dbReference type="EMBL" id="JBAKAX010000200">
    <property type="protein sequence ID" value="MEL0606553.1"/>
    <property type="molecule type" value="Genomic_DNA"/>
</dbReference>
<name>A0ACC6R9C7_9GAMM</name>
<dbReference type="Proteomes" id="UP001374952">
    <property type="component" value="Unassembled WGS sequence"/>
</dbReference>
<comment type="caution">
    <text evidence="1">The sequence shown here is derived from an EMBL/GenBank/DDBJ whole genome shotgun (WGS) entry which is preliminary data.</text>
</comment>
<sequence>SGLELHILGVTAVTLILGWPLTILSILLASALLAAFTNVDHNLLPMQILFGAVIPTLLSYLRFIISYQYLPRHF</sequence>
<reference evidence="1" key="1">
    <citation type="submission" date="2024-02" db="EMBL/GenBank/DDBJ databases">
        <title>Bacteria isolated from the canopy kelp, Nereocystis luetkeana.</title>
        <authorList>
            <person name="Pfister C.A."/>
            <person name="Younker I.T."/>
            <person name="Light S.H."/>
        </authorList>
    </citation>
    <scope>NUCLEOTIDE SEQUENCE</scope>
    <source>
        <strain evidence="1">TN.2.01</strain>
    </source>
</reference>
<accession>A0ACC6R9C7</accession>
<evidence type="ECO:0000313" key="1">
    <source>
        <dbReference type="EMBL" id="MEL0606553.1"/>
    </source>
</evidence>